<dbReference type="PROSITE" id="PS51188">
    <property type="entry name" value="ZF_CR"/>
    <property type="match status" value="1"/>
</dbReference>
<dbReference type="Proteomes" id="UP000318582">
    <property type="component" value="Unassembled WGS sequence"/>
</dbReference>
<dbReference type="Gene3D" id="1.10.287.110">
    <property type="entry name" value="DnaJ domain"/>
    <property type="match status" value="1"/>
</dbReference>
<evidence type="ECO:0000259" key="10">
    <source>
        <dbReference type="PROSITE" id="PS51188"/>
    </source>
</evidence>
<feature type="compositionally biased region" description="Low complexity" evidence="8">
    <location>
        <begin position="476"/>
        <end position="501"/>
    </location>
</feature>
<evidence type="ECO:0000256" key="4">
    <source>
        <dbReference type="ARBA" id="ARBA00022833"/>
    </source>
</evidence>
<dbReference type="PANTHER" id="PTHR43096">
    <property type="entry name" value="DNAJ HOMOLOG 1, MITOCHONDRIAL-RELATED"/>
    <property type="match status" value="1"/>
</dbReference>
<dbReference type="Gene3D" id="2.60.260.20">
    <property type="entry name" value="Urease metallochaperone UreE, N-terminal domain"/>
    <property type="match status" value="2"/>
</dbReference>
<keyword evidence="12" id="KW-1185">Reference proteome</keyword>
<gene>
    <name evidence="11" type="ORF">PhCBS80983_g01754</name>
</gene>
<dbReference type="FunFam" id="2.60.260.20:FF:000005">
    <property type="entry name" value="Chaperone protein dnaJ 1, mitochondrial"/>
    <property type="match status" value="1"/>
</dbReference>
<accession>A0A507EB50</accession>
<name>A0A507EB50_9FUNG</name>
<dbReference type="InterPro" id="IPR036410">
    <property type="entry name" value="HSP_DnaJ_Cys-rich_dom_sf"/>
</dbReference>
<dbReference type="InterPro" id="IPR001305">
    <property type="entry name" value="HSP_DnaJ_Cys-rich_dom"/>
</dbReference>
<dbReference type="EMBL" id="QEAQ01000014">
    <property type="protein sequence ID" value="TPX60525.1"/>
    <property type="molecule type" value="Genomic_DNA"/>
</dbReference>
<dbReference type="PROSITE" id="PS00636">
    <property type="entry name" value="DNAJ_1"/>
    <property type="match status" value="1"/>
</dbReference>
<dbReference type="GO" id="GO:0042026">
    <property type="term" value="P:protein refolding"/>
    <property type="evidence" value="ECO:0007669"/>
    <property type="project" value="TreeGrafter"/>
</dbReference>
<dbReference type="InterPro" id="IPR012724">
    <property type="entry name" value="DnaJ"/>
</dbReference>
<evidence type="ECO:0000256" key="5">
    <source>
        <dbReference type="ARBA" id="ARBA00023186"/>
    </source>
</evidence>
<dbReference type="SUPFAM" id="SSF46565">
    <property type="entry name" value="Chaperone J-domain"/>
    <property type="match status" value="1"/>
</dbReference>
<evidence type="ECO:0000259" key="9">
    <source>
        <dbReference type="PROSITE" id="PS50076"/>
    </source>
</evidence>
<evidence type="ECO:0000313" key="11">
    <source>
        <dbReference type="EMBL" id="TPX60525.1"/>
    </source>
</evidence>
<proteinExistence type="inferred from homology"/>
<feature type="compositionally biased region" description="Basic and acidic residues" evidence="8">
    <location>
        <begin position="464"/>
        <end position="475"/>
    </location>
</feature>
<feature type="zinc finger region" description="CR-type" evidence="7">
    <location>
        <begin position="241"/>
        <end position="321"/>
    </location>
</feature>
<dbReference type="SMART" id="SM00271">
    <property type="entry name" value="DnaJ"/>
    <property type="match status" value="1"/>
</dbReference>
<dbReference type="PANTHER" id="PTHR43096:SF52">
    <property type="entry name" value="DNAJ HOMOLOG 1, MITOCHONDRIAL-RELATED"/>
    <property type="match status" value="1"/>
</dbReference>
<dbReference type="InterPro" id="IPR018253">
    <property type="entry name" value="DnaJ_domain_CS"/>
</dbReference>
<evidence type="ECO:0000256" key="1">
    <source>
        <dbReference type="ARBA" id="ARBA00022723"/>
    </source>
</evidence>
<protein>
    <recommendedName>
        <fullName evidence="6">DnaJ homolog 1, mitochondrial</fullName>
    </recommendedName>
</protein>
<evidence type="ECO:0000256" key="8">
    <source>
        <dbReference type="SAM" id="MobiDB-lite"/>
    </source>
</evidence>
<sequence>MGLRPYATQNAGLFLSLKIQAPGLFVKTTQARPISTTVHTRPAPCRRSVFRSRTGIKGACASSSRRRSFHATPSTAAPKRDAYEVLGVNKGASASDLKKAYYKLARDFHPDTSKDPNAKEKFIEIQEAYDILSDDSKRANYDQFGHSAFGGGESGPTGAGGFGGGAGFDPFNGGGGFGGFGGGGGGSPFGGNAQDIFEQLFTGRFGGADRGGFGGARGGFDTVGRSIKTVINIPFMEAAKGTTKTIAFEAVSKCKPCTGSGLKPGEKPKRCTVCGGTGQLRFVRGGFQMAAPCNSCGGAGSSIPPEAKCKTCDGMGRVNERQTVEIKIPPGVYDGLELRIARKGNVPLEGDGPEGDLFVQLKVGHHPIFKRDGADVLVHVHVPIEKALLGGVMRIPTIDGDVELSIPPGTQPMEKKRLRARGVIKLNKGERGDQWVTLMVDLPKKLTPVQRKLIEQAFGIGTAEKGKKDAEDTPKAKTTASSSSSSSSASAAAKSKPTSKAEPTSKSPEEKEATEKNDKKGFFRSTIEKLKKELHHDGPAAKD</sequence>
<dbReference type="InterPro" id="IPR001623">
    <property type="entry name" value="DnaJ_domain"/>
</dbReference>
<evidence type="ECO:0000256" key="6">
    <source>
        <dbReference type="ARBA" id="ARBA00072890"/>
    </source>
</evidence>
<feature type="compositionally biased region" description="Basic and acidic residues" evidence="8">
    <location>
        <begin position="507"/>
        <end position="543"/>
    </location>
</feature>
<feature type="domain" description="J" evidence="9">
    <location>
        <begin position="81"/>
        <end position="145"/>
    </location>
</feature>
<dbReference type="CDD" id="cd06257">
    <property type="entry name" value="DnaJ"/>
    <property type="match status" value="1"/>
</dbReference>
<dbReference type="CDD" id="cd10719">
    <property type="entry name" value="DnaJ_zf"/>
    <property type="match status" value="1"/>
</dbReference>
<dbReference type="GO" id="GO:0051082">
    <property type="term" value="F:unfolded protein binding"/>
    <property type="evidence" value="ECO:0007669"/>
    <property type="project" value="InterPro"/>
</dbReference>
<dbReference type="Pfam" id="PF01556">
    <property type="entry name" value="DnaJ_C"/>
    <property type="match status" value="1"/>
</dbReference>
<dbReference type="Pfam" id="PF00684">
    <property type="entry name" value="DnaJ_CXXCXGXG"/>
    <property type="match status" value="1"/>
</dbReference>
<dbReference type="GO" id="GO:0008270">
    <property type="term" value="F:zinc ion binding"/>
    <property type="evidence" value="ECO:0007669"/>
    <property type="project" value="UniProtKB-KW"/>
</dbReference>
<dbReference type="Pfam" id="PF00226">
    <property type="entry name" value="DnaJ"/>
    <property type="match status" value="1"/>
</dbReference>
<reference evidence="11 12" key="1">
    <citation type="journal article" date="2019" name="Sci. Rep.">
        <title>Comparative genomics of chytrid fungi reveal insights into the obligate biotrophic and pathogenic lifestyle of Synchytrium endobioticum.</title>
        <authorList>
            <person name="van de Vossenberg B.T.L.H."/>
            <person name="Warris S."/>
            <person name="Nguyen H.D.T."/>
            <person name="van Gent-Pelzer M.P.E."/>
            <person name="Joly D.L."/>
            <person name="van de Geest H.C."/>
            <person name="Bonants P.J.M."/>
            <person name="Smith D.S."/>
            <person name="Levesque C.A."/>
            <person name="van der Lee T.A.J."/>
        </authorList>
    </citation>
    <scope>NUCLEOTIDE SEQUENCE [LARGE SCALE GENOMIC DNA]</scope>
    <source>
        <strain evidence="11 12">CBS 809.83</strain>
    </source>
</reference>
<dbReference type="PRINTS" id="PR00625">
    <property type="entry name" value="JDOMAIN"/>
</dbReference>
<feature type="domain" description="CR-type" evidence="10">
    <location>
        <begin position="241"/>
        <end position="321"/>
    </location>
</feature>
<dbReference type="SUPFAM" id="SSF57938">
    <property type="entry name" value="DnaJ/Hsp40 cysteine-rich domain"/>
    <property type="match status" value="1"/>
</dbReference>
<dbReference type="STRING" id="109895.A0A507EB50"/>
<dbReference type="SUPFAM" id="SSF49493">
    <property type="entry name" value="HSP40/DnaJ peptide-binding domain"/>
    <property type="match status" value="2"/>
</dbReference>
<dbReference type="PROSITE" id="PS50076">
    <property type="entry name" value="DNAJ_2"/>
    <property type="match status" value="1"/>
</dbReference>
<dbReference type="Gene3D" id="2.10.230.10">
    <property type="entry name" value="Heat shock protein DnaJ, cysteine-rich domain"/>
    <property type="match status" value="1"/>
</dbReference>
<dbReference type="GO" id="GO:0031072">
    <property type="term" value="F:heat shock protein binding"/>
    <property type="evidence" value="ECO:0007669"/>
    <property type="project" value="InterPro"/>
</dbReference>
<keyword evidence="3 7" id="KW-0863">Zinc-finger</keyword>
<keyword evidence="1 7" id="KW-0479">Metal-binding</keyword>
<dbReference type="InterPro" id="IPR036869">
    <property type="entry name" value="J_dom_sf"/>
</dbReference>
<evidence type="ECO:0000256" key="3">
    <source>
        <dbReference type="ARBA" id="ARBA00022771"/>
    </source>
</evidence>
<dbReference type="CDD" id="cd10747">
    <property type="entry name" value="DnaJ_C"/>
    <property type="match status" value="1"/>
</dbReference>
<dbReference type="InterPro" id="IPR002939">
    <property type="entry name" value="DnaJ_C"/>
</dbReference>
<keyword evidence="4 7" id="KW-0862">Zinc</keyword>
<keyword evidence="5" id="KW-0143">Chaperone</keyword>
<dbReference type="FunFam" id="2.10.230.10:FF:000002">
    <property type="entry name" value="Molecular chaperone DnaJ"/>
    <property type="match status" value="1"/>
</dbReference>
<comment type="caution">
    <text evidence="11">The sequence shown here is derived from an EMBL/GenBank/DDBJ whole genome shotgun (WGS) entry which is preliminary data.</text>
</comment>
<dbReference type="InterPro" id="IPR008971">
    <property type="entry name" value="HSP40/DnaJ_pept-bd"/>
</dbReference>
<evidence type="ECO:0000256" key="7">
    <source>
        <dbReference type="PROSITE-ProRule" id="PRU00546"/>
    </source>
</evidence>
<feature type="region of interest" description="Disordered" evidence="8">
    <location>
        <begin position="464"/>
        <end position="543"/>
    </location>
</feature>
<dbReference type="AlphaFoldDB" id="A0A507EB50"/>
<evidence type="ECO:0000256" key="2">
    <source>
        <dbReference type="ARBA" id="ARBA00022737"/>
    </source>
</evidence>
<dbReference type="HAMAP" id="MF_01152">
    <property type="entry name" value="DnaJ"/>
    <property type="match status" value="1"/>
</dbReference>
<dbReference type="GO" id="GO:0009408">
    <property type="term" value="P:response to heat"/>
    <property type="evidence" value="ECO:0007669"/>
    <property type="project" value="InterPro"/>
</dbReference>
<dbReference type="GO" id="GO:0005737">
    <property type="term" value="C:cytoplasm"/>
    <property type="evidence" value="ECO:0007669"/>
    <property type="project" value="TreeGrafter"/>
</dbReference>
<keyword evidence="2" id="KW-0677">Repeat</keyword>
<evidence type="ECO:0000313" key="12">
    <source>
        <dbReference type="Proteomes" id="UP000318582"/>
    </source>
</evidence>
<dbReference type="GO" id="GO:0005524">
    <property type="term" value="F:ATP binding"/>
    <property type="evidence" value="ECO:0007669"/>
    <property type="project" value="InterPro"/>
</dbReference>
<organism evidence="11 12">
    <name type="scientific">Powellomyces hirtus</name>
    <dbReference type="NCBI Taxonomy" id="109895"/>
    <lineage>
        <taxon>Eukaryota</taxon>
        <taxon>Fungi</taxon>
        <taxon>Fungi incertae sedis</taxon>
        <taxon>Chytridiomycota</taxon>
        <taxon>Chytridiomycota incertae sedis</taxon>
        <taxon>Chytridiomycetes</taxon>
        <taxon>Spizellomycetales</taxon>
        <taxon>Powellomycetaceae</taxon>
        <taxon>Powellomyces</taxon>
    </lineage>
</organism>